<evidence type="ECO:0000313" key="12">
    <source>
        <dbReference type="EMBL" id="SUE35019.1"/>
    </source>
</evidence>
<dbReference type="SUPFAM" id="SSF53623">
    <property type="entry name" value="MurD-like peptide ligases, catalytic domain"/>
    <property type="match status" value="1"/>
</dbReference>
<feature type="binding site" evidence="7">
    <location>
        <position position="185"/>
    </location>
    <ligand>
        <name>UDP-N-acetyl-alpha-D-muramoyl-L-alanyl-D-glutamate</name>
        <dbReference type="ChEBI" id="CHEBI:83900"/>
    </ligand>
</feature>
<dbReference type="Pfam" id="PF02875">
    <property type="entry name" value="Mur_ligase_C"/>
    <property type="match status" value="1"/>
</dbReference>
<dbReference type="OrthoDB" id="9800958at2"/>
<proteinExistence type="inferred from homology"/>
<keyword evidence="3 7" id="KW-0133">Cell shape</keyword>
<accession>A0A379MW71</accession>
<dbReference type="AlphaFoldDB" id="A0A379MW71"/>
<dbReference type="GO" id="GO:0005737">
    <property type="term" value="C:cytoplasm"/>
    <property type="evidence" value="ECO:0007669"/>
    <property type="project" value="UniProtKB-SubCell"/>
</dbReference>
<comment type="subcellular location">
    <subcellularLocation>
        <location evidence="7 8">Cytoplasm</location>
    </subcellularLocation>
</comment>
<dbReference type="Gene3D" id="3.40.1390.10">
    <property type="entry name" value="MurE/MurF, N-terminal domain"/>
    <property type="match status" value="1"/>
</dbReference>
<evidence type="ECO:0000259" key="9">
    <source>
        <dbReference type="Pfam" id="PF01225"/>
    </source>
</evidence>
<comment type="cofactor">
    <cofactor evidence="7">
        <name>Mg(2+)</name>
        <dbReference type="ChEBI" id="CHEBI:18420"/>
    </cofactor>
</comment>
<dbReference type="EC" id="6.3.2.13" evidence="7"/>
<keyword evidence="5 7" id="KW-0131">Cell cycle</keyword>
<dbReference type="GO" id="GO:0071555">
    <property type="term" value="P:cell wall organization"/>
    <property type="evidence" value="ECO:0007669"/>
    <property type="project" value="UniProtKB-KW"/>
</dbReference>
<feature type="domain" description="Mur ligase N-terminal catalytic" evidence="9">
    <location>
        <begin position="21"/>
        <end position="96"/>
    </location>
</feature>
<dbReference type="InterPro" id="IPR035911">
    <property type="entry name" value="MurE/MurF_N"/>
</dbReference>
<dbReference type="NCBIfam" id="TIGR01085">
    <property type="entry name" value="murE"/>
    <property type="match status" value="1"/>
</dbReference>
<feature type="binding site" evidence="7">
    <location>
        <position position="28"/>
    </location>
    <ligand>
        <name>UDP-N-acetyl-alpha-D-muramoyl-L-alanyl-D-glutamate</name>
        <dbReference type="ChEBI" id="CHEBI:83900"/>
    </ligand>
</feature>
<feature type="binding site" evidence="7">
    <location>
        <position position="378"/>
    </location>
    <ligand>
        <name>meso-2,6-diaminopimelate</name>
        <dbReference type="ChEBI" id="CHEBI:57791"/>
    </ligand>
</feature>
<dbReference type="SUPFAM" id="SSF63418">
    <property type="entry name" value="MurE/MurF N-terminal domain"/>
    <property type="match status" value="1"/>
</dbReference>
<feature type="binding site" evidence="7">
    <location>
        <position position="187"/>
    </location>
    <ligand>
        <name>UDP-N-acetyl-alpha-D-muramoyl-L-alanyl-D-glutamate</name>
        <dbReference type="ChEBI" id="CHEBI:83900"/>
    </ligand>
</feature>
<keyword evidence="7" id="KW-0460">Magnesium</keyword>
<name>A0A379MW71_9BACT</name>
<feature type="binding site" evidence="7">
    <location>
        <position position="459"/>
    </location>
    <ligand>
        <name>meso-2,6-diaminopimelate</name>
        <dbReference type="ChEBI" id="CHEBI:57791"/>
    </ligand>
</feature>
<dbReference type="HAMAP" id="MF_00208">
    <property type="entry name" value="MurE"/>
    <property type="match status" value="1"/>
</dbReference>
<evidence type="ECO:0000256" key="1">
    <source>
        <dbReference type="ARBA" id="ARBA00005898"/>
    </source>
</evidence>
<keyword evidence="7" id="KW-0067">ATP-binding</keyword>
<evidence type="ECO:0000256" key="2">
    <source>
        <dbReference type="ARBA" id="ARBA00022618"/>
    </source>
</evidence>
<evidence type="ECO:0000259" key="10">
    <source>
        <dbReference type="Pfam" id="PF02875"/>
    </source>
</evidence>
<evidence type="ECO:0000313" key="13">
    <source>
        <dbReference type="Proteomes" id="UP000255233"/>
    </source>
</evidence>
<dbReference type="InterPro" id="IPR036615">
    <property type="entry name" value="Mur_ligase_C_dom_sf"/>
</dbReference>
<keyword evidence="6 7" id="KW-0961">Cell wall biogenesis/degradation</keyword>
<evidence type="ECO:0000256" key="3">
    <source>
        <dbReference type="ARBA" id="ARBA00022960"/>
    </source>
</evidence>
<keyword evidence="4 7" id="KW-0573">Peptidoglycan synthesis</keyword>
<organism evidence="12 13">
    <name type="scientific">Rikenella microfusus</name>
    <dbReference type="NCBI Taxonomy" id="28139"/>
    <lineage>
        <taxon>Bacteria</taxon>
        <taxon>Pseudomonadati</taxon>
        <taxon>Bacteroidota</taxon>
        <taxon>Bacteroidia</taxon>
        <taxon>Bacteroidales</taxon>
        <taxon>Rikenellaceae</taxon>
        <taxon>Rikenella</taxon>
    </lineage>
</organism>
<feature type="binding site" evidence="7">
    <location>
        <position position="179"/>
    </location>
    <ligand>
        <name>UDP-N-acetyl-alpha-D-muramoyl-L-alanyl-D-glutamate</name>
        <dbReference type="ChEBI" id="CHEBI:83900"/>
    </ligand>
</feature>
<keyword evidence="2 7" id="KW-0132">Cell division</keyword>
<dbReference type="STRING" id="880526.GCA_000427365_01559"/>
<feature type="binding site" evidence="7">
    <location>
        <begin position="110"/>
        <end position="116"/>
    </location>
    <ligand>
        <name>ATP</name>
        <dbReference type="ChEBI" id="CHEBI:30616"/>
    </ligand>
</feature>
<protein>
    <recommendedName>
        <fullName evidence="7">UDP-N-acetylmuramoyl-L-alanyl-D-glutamate--2,6-diaminopimelate ligase</fullName>
        <ecNumber evidence="7">6.3.2.13</ecNumber>
    </recommendedName>
    <alternativeName>
        <fullName evidence="7">Meso-A2pm-adding enzyme</fullName>
    </alternativeName>
    <alternativeName>
        <fullName evidence="7">Meso-diaminopimelate-adding enzyme</fullName>
    </alternativeName>
    <alternativeName>
        <fullName evidence="7">UDP-MurNAc-L-Ala-D-Glu:meso-diaminopimelate ligase</fullName>
    </alternativeName>
    <alternativeName>
        <fullName evidence="7">UDP-MurNAc-tripeptide synthetase</fullName>
    </alternativeName>
    <alternativeName>
        <fullName evidence="7">UDP-N-acetylmuramyl-tripeptide synthetase</fullName>
    </alternativeName>
</protein>
<dbReference type="Pfam" id="PF08245">
    <property type="entry name" value="Mur_ligase_M"/>
    <property type="match status" value="1"/>
</dbReference>
<keyword evidence="7 12" id="KW-0436">Ligase</keyword>
<dbReference type="Gene3D" id="3.90.190.20">
    <property type="entry name" value="Mur ligase, C-terminal domain"/>
    <property type="match status" value="1"/>
</dbReference>
<comment type="caution">
    <text evidence="7">Lacks conserved residue(s) required for the propagation of feature annotation.</text>
</comment>
<comment type="function">
    <text evidence="7">Catalyzes the addition of meso-diaminopimelic acid to the nucleotide precursor UDP-N-acetylmuramoyl-L-alanyl-D-glutamate (UMAG) in the biosynthesis of bacterial cell-wall peptidoglycan.</text>
</comment>
<dbReference type="PANTHER" id="PTHR23135">
    <property type="entry name" value="MUR LIGASE FAMILY MEMBER"/>
    <property type="match status" value="1"/>
</dbReference>
<feature type="binding site" evidence="7">
    <location>
        <begin position="152"/>
        <end position="153"/>
    </location>
    <ligand>
        <name>UDP-N-acetyl-alpha-D-muramoyl-L-alanyl-D-glutamate</name>
        <dbReference type="ChEBI" id="CHEBI:83900"/>
    </ligand>
</feature>
<dbReference type="InterPro" id="IPR013221">
    <property type="entry name" value="Mur_ligase_cen"/>
</dbReference>
<dbReference type="InterPro" id="IPR005761">
    <property type="entry name" value="UDP-N-AcMur-Glu-dNH2Pim_ligase"/>
</dbReference>
<dbReference type="RefSeq" id="WP_027291219.1">
    <property type="nucleotide sequence ID" value="NZ_UGVL01000001.1"/>
</dbReference>
<feature type="domain" description="Mur ligase C-terminal" evidence="10">
    <location>
        <begin position="327"/>
        <end position="457"/>
    </location>
</feature>
<comment type="pathway">
    <text evidence="7 8">Cell wall biogenesis; peptidoglycan biosynthesis.</text>
</comment>
<comment type="catalytic activity">
    <reaction evidence="7">
        <text>UDP-N-acetyl-alpha-D-muramoyl-L-alanyl-D-glutamate + meso-2,6-diaminopimelate + ATP = UDP-N-acetyl-alpha-D-muramoyl-L-alanyl-gamma-D-glutamyl-meso-2,6-diaminopimelate + ADP + phosphate + H(+)</text>
        <dbReference type="Rhea" id="RHEA:23676"/>
        <dbReference type="ChEBI" id="CHEBI:15378"/>
        <dbReference type="ChEBI" id="CHEBI:30616"/>
        <dbReference type="ChEBI" id="CHEBI:43474"/>
        <dbReference type="ChEBI" id="CHEBI:57791"/>
        <dbReference type="ChEBI" id="CHEBI:83900"/>
        <dbReference type="ChEBI" id="CHEBI:83905"/>
        <dbReference type="ChEBI" id="CHEBI:456216"/>
        <dbReference type="EC" id="6.3.2.13"/>
    </reaction>
</comment>
<dbReference type="Gene3D" id="3.40.1190.10">
    <property type="entry name" value="Mur-like, catalytic domain"/>
    <property type="match status" value="1"/>
</dbReference>
<dbReference type="InterPro" id="IPR000713">
    <property type="entry name" value="Mur_ligase_N"/>
</dbReference>
<dbReference type="GO" id="GO:0008360">
    <property type="term" value="P:regulation of cell shape"/>
    <property type="evidence" value="ECO:0007669"/>
    <property type="project" value="UniProtKB-KW"/>
</dbReference>
<evidence type="ECO:0000256" key="7">
    <source>
        <dbReference type="HAMAP-Rule" id="MF_00208"/>
    </source>
</evidence>
<sequence>MIHIFDELPDARITGPQRPGIRCIQFNSRKVGKGDLFVAVRGTKVDGHDYIPDAVAQGAAAIVCETLPAGDLEPDVSYVLVKDSAEALALLASAYYGHPSEKLRLVGVTGTNGKTTVATLLYDLFTALGHACGLISTVVYRVGDERIESTHTTPDPLTLNRLMAEMIEAGCDYCFMEVSSHSIVQERIKGLKFAGGIFTNITHDHLDYHKTFAEYIKAKQLFFTGLPKEAFALTNIDDRNGEVMLQNANVCRKAAYSLRNVADYHGRIVEEHLDGMEIEMNRQQVWVQFIGRFNAYNLTAIYGAAMELGQDSAEVLRIMSTLRPVSGRFEQVRAADGRLAIVDYAHTPDALQNVIDTINELRKKEAQLITVVGCGGNRDTAKRPVMARVAADGSSRVILTSDNPRFEDPQAILDEMRAGLDTGQMARTLTISDRREAIRTAAALARPGDIILVAGKGHEPYQEIAGVRHHFDDREEVTAAFA</sequence>
<evidence type="ECO:0000256" key="8">
    <source>
        <dbReference type="RuleBase" id="RU004135"/>
    </source>
</evidence>
<feature type="domain" description="Mur ligase central" evidence="11">
    <location>
        <begin position="108"/>
        <end position="303"/>
    </location>
</feature>
<feature type="binding site" evidence="7">
    <location>
        <begin position="402"/>
        <end position="405"/>
    </location>
    <ligand>
        <name>meso-2,6-diaminopimelate</name>
        <dbReference type="ChEBI" id="CHEBI:57791"/>
    </ligand>
</feature>
<gene>
    <name evidence="7 12" type="primary">murE</name>
    <name evidence="12" type="ORF">NCTC11190_02261</name>
</gene>
<reference evidence="12 13" key="1">
    <citation type="submission" date="2018-06" db="EMBL/GenBank/DDBJ databases">
        <authorList>
            <consortium name="Pathogen Informatics"/>
            <person name="Doyle S."/>
        </authorList>
    </citation>
    <scope>NUCLEOTIDE SEQUENCE [LARGE SCALE GENOMIC DNA]</scope>
    <source>
        <strain evidence="12 13">NCTC11190</strain>
    </source>
</reference>
<comment type="PTM">
    <text evidence="7">Carboxylation is probably crucial for Mg(2+) binding and, consequently, for the gamma-phosphate positioning of ATP.</text>
</comment>
<evidence type="ECO:0000256" key="4">
    <source>
        <dbReference type="ARBA" id="ARBA00022984"/>
    </source>
</evidence>
<dbReference type="GO" id="GO:0009252">
    <property type="term" value="P:peptidoglycan biosynthetic process"/>
    <property type="evidence" value="ECO:0007669"/>
    <property type="project" value="UniProtKB-UniRule"/>
</dbReference>
<dbReference type="GO" id="GO:0005524">
    <property type="term" value="F:ATP binding"/>
    <property type="evidence" value="ECO:0007669"/>
    <property type="project" value="UniProtKB-UniRule"/>
</dbReference>
<feature type="short sequence motif" description="Meso-diaminopimelate recognition motif" evidence="7">
    <location>
        <begin position="402"/>
        <end position="405"/>
    </location>
</feature>
<dbReference type="InterPro" id="IPR004101">
    <property type="entry name" value="Mur_ligase_C"/>
</dbReference>
<dbReference type="Proteomes" id="UP000255233">
    <property type="component" value="Unassembled WGS sequence"/>
</dbReference>
<dbReference type="SUPFAM" id="SSF53244">
    <property type="entry name" value="MurD-like peptide ligases, peptide-binding domain"/>
    <property type="match status" value="1"/>
</dbReference>
<comment type="similarity">
    <text evidence="1 7">Belongs to the MurCDEF family. MurE subfamily.</text>
</comment>
<dbReference type="Pfam" id="PF01225">
    <property type="entry name" value="Mur_ligase"/>
    <property type="match status" value="1"/>
</dbReference>
<keyword evidence="7" id="KW-0963">Cytoplasm</keyword>
<dbReference type="GO" id="GO:0051301">
    <property type="term" value="P:cell division"/>
    <property type="evidence" value="ECO:0007669"/>
    <property type="project" value="UniProtKB-KW"/>
</dbReference>
<evidence type="ECO:0000256" key="5">
    <source>
        <dbReference type="ARBA" id="ARBA00023306"/>
    </source>
</evidence>
<dbReference type="InterPro" id="IPR036565">
    <property type="entry name" value="Mur-like_cat_sf"/>
</dbReference>
<dbReference type="GO" id="GO:0008765">
    <property type="term" value="F:UDP-N-acetylmuramoylalanyl-D-glutamate-2,6-diaminopimelate ligase activity"/>
    <property type="evidence" value="ECO:0007669"/>
    <property type="project" value="UniProtKB-UniRule"/>
</dbReference>
<dbReference type="PANTHER" id="PTHR23135:SF4">
    <property type="entry name" value="UDP-N-ACETYLMURAMOYL-L-ALANYL-D-GLUTAMATE--2,6-DIAMINOPIMELATE LIGASE MURE HOMOLOG, CHLOROPLASTIC"/>
    <property type="match status" value="1"/>
</dbReference>
<dbReference type="GO" id="GO:0000287">
    <property type="term" value="F:magnesium ion binding"/>
    <property type="evidence" value="ECO:0007669"/>
    <property type="project" value="UniProtKB-UniRule"/>
</dbReference>
<feature type="modified residue" description="N6-carboxylysine" evidence="7">
    <location>
        <position position="219"/>
    </location>
</feature>
<keyword evidence="13" id="KW-1185">Reference proteome</keyword>
<dbReference type="NCBIfam" id="NF001126">
    <property type="entry name" value="PRK00139.1-4"/>
    <property type="match status" value="1"/>
</dbReference>
<dbReference type="UniPathway" id="UPA00219"/>
<keyword evidence="7" id="KW-0547">Nucleotide-binding</keyword>
<evidence type="ECO:0000259" key="11">
    <source>
        <dbReference type="Pfam" id="PF08245"/>
    </source>
</evidence>
<evidence type="ECO:0000256" key="6">
    <source>
        <dbReference type="ARBA" id="ARBA00023316"/>
    </source>
</evidence>
<feature type="binding site" evidence="7">
    <location>
        <position position="455"/>
    </location>
    <ligand>
        <name>meso-2,6-diaminopimelate</name>
        <dbReference type="ChEBI" id="CHEBI:57791"/>
    </ligand>
</feature>
<dbReference type="EMBL" id="UGVL01000001">
    <property type="protein sequence ID" value="SUE35019.1"/>
    <property type="molecule type" value="Genomic_DNA"/>
</dbReference>